<dbReference type="PANTHER" id="PTHR34405:SF3">
    <property type="entry name" value="CRISPR-ASSOCIATED ENDORIBONUCLEASE CAS2 3"/>
    <property type="match status" value="1"/>
</dbReference>
<gene>
    <name evidence="9 10" type="primary">cas2</name>
    <name evidence="10" type="ORF">ACFP81_13730</name>
</gene>
<evidence type="ECO:0000256" key="4">
    <source>
        <dbReference type="ARBA" id="ARBA00022723"/>
    </source>
</evidence>
<evidence type="ECO:0000256" key="9">
    <source>
        <dbReference type="HAMAP-Rule" id="MF_01471"/>
    </source>
</evidence>
<comment type="similarity">
    <text evidence="2 9">Belongs to the CRISPR-associated endoribonuclease Cas2 protein family.</text>
</comment>
<keyword evidence="4 9" id="KW-0479">Metal-binding</keyword>
<dbReference type="NCBIfam" id="TIGR01573">
    <property type="entry name" value="cas2"/>
    <property type="match status" value="1"/>
</dbReference>
<keyword evidence="6 9" id="KW-0378">Hydrolase</keyword>
<dbReference type="EMBL" id="JBHSWD010000003">
    <property type="protein sequence ID" value="MFC6592957.1"/>
    <property type="molecule type" value="Genomic_DNA"/>
</dbReference>
<name>A0ABW1YEZ1_9DEIO</name>
<comment type="caution">
    <text evidence="10">The sequence shown here is derived from an EMBL/GenBank/DDBJ whole genome shotgun (WGS) entry which is preliminary data.</text>
</comment>
<comment type="subunit">
    <text evidence="9">Homodimer, forms a heterotetramer with a Cas1 homodimer.</text>
</comment>
<evidence type="ECO:0000313" key="10">
    <source>
        <dbReference type="EMBL" id="MFC6592957.1"/>
    </source>
</evidence>
<comment type="cofactor">
    <cofactor evidence="1 9">
        <name>Mg(2+)</name>
        <dbReference type="ChEBI" id="CHEBI:18420"/>
    </cofactor>
</comment>
<dbReference type="CDD" id="cd09725">
    <property type="entry name" value="Cas2_I_II_III"/>
    <property type="match status" value="1"/>
</dbReference>
<evidence type="ECO:0000256" key="7">
    <source>
        <dbReference type="ARBA" id="ARBA00022842"/>
    </source>
</evidence>
<keyword evidence="8 9" id="KW-0051">Antiviral defense</keyword>
<accession>A0ABW1YEZ1</accession>
<feature type="binding site" evidence="9">
    <location>
        <position position="9"/>
    </location>
    <ligand>
        <name>Mg(2+)</name>
        <dbReference type="ChEBI" id="CHEBI:18420"/>
        <note>catalytic</note>
    </ligand>
</feature>
<protein>
    <recommendedName>
        <fullName evidence="9">CRISPR-associated endoribonuclease Cas2</fullName>
        <ecNumber evidence="9">3.1.-.-</ecNumber>
    </recommendedName>
</protein>
<dbReference type="HAMAP" id="MF_01471">
    <property type="entry name" value="Cas2"/>
    <property type="match status" value="1"/>
</dbReference>
<comment type="function">
    <text evidence="9">CRISPR (clustered regularly interspaced short palindromic repeat), is an adaptive immune system that provides protection against mobile genetic elements (viruses, transposable elements and conjugative plasmids). CRISPR clusters contain sequences complementary to antecedent mobile elements and target invading nucleic acids. CRISPR clusters are transcribed and processed into CRISPR RNA (crRNA). Functions as a ssRNA-specific endoribonuclease. Involved in the integration of spacer DNA into the CRISPR cassette.</text>
</comment>
<reference evidence="11" key="1">
    <citation type="journal article" date="2019" name="Int. J. Syst. Evol. Microbiol.">
        <title>The Global Catalogue of Microorganisms (GCM) 10K type strain sequencing project: providing services to taxonomists for standard genome sequencing and annotation.</title>
        <authorList>
            <consortium name="The Broad Institute Genomics Platform"/>
            <consortium name="The Broad Institute Genome Sequencing Center for Infectious Disease"/>
            <person name="Wu L."/>
            <person name="Ma J."/>
        </authorList>
    </citation>
    <scope>NUCLEOTIDE SEQUENCE [LARGE SCALE GENOMIC DNA]</scope>
    <source>
        <strain evidence="11">CGMCC 1.15772</strain>
    </source>
</reference>
<dbReference type="PANTHER" id="PTHR34405">
    <property type="entry name" value="CRISPR-ASSOCIATED ENDORIBONUCLEASE CAS2"/>
    <property type="match status" value="1"/>
</dbReference>
<keyword evidence="7 9" id="KW-0460">Magnesium</keyword>
<sequence>MNLYLVAYDISDDKARRRAVTLLSRRGVRIQRSVFEVLAYPAGLRRLLATLERLLGPEDSVVAYRLNAEREWVGVLLPELPEQRVSLL</sequence>
<evidence type="ECO:0000256" key="8">
    <source>
        <dbReference type="ARBA" id="ARBA00023118"/>
    </source>
</evidence>
<dbReference type="EC" id="3.1.-.-" evidence="9"/>
<organism evidence="10 11">
    <name type="scientific">Deinococcus lacus</name>
    <dbReference type="NCBI Taxonomy" id="392561"/>
    <lineage>
        <taxon>Bacteria</taxon>
        <taxon>Thermotogati</taxon>
        <taxon>Deinococcota</taxon>
        <taxon>Deinococci</taxon>
        <taxon>Deinococcales</taxon>
        <taxon>Deinococcaceae</taxon>
        <taxon>Deinococcus</taxon>
    </lineage>
</organism>
<evidence type="ECO:0000256" key="6">
    <source>
        <dbReference type="ARBA" id="ARBA00022801"/>
    </source>
</evidence>
<evidence type="ECO:0000256" key="5">
    <source>
        <dbReference type="ARBA" id="ARBA00022759"/>
    </source>
</evidence>
<dbReference type="InterPro" id="IPR019199">
    <property type="entry name" value="Virulence_VapD/CRISPR_Cas2"/>
</dbReference>
<dbReference type="Proteomes" id="UP001596297">
    <property type="component" value="Unassembled WGS sequence"/>
</dbReference>
<keyword evidence="11" id="KW-1185">Reference proteome</keyword>
<evidence type="ECO:0000256" key="1">
    <source>
        <dbReference type="ARBA" id="ARBA00001946"/>
    </source>
</evidence>
<evidence type="ECO:0000313" key="11">
    <source>
        <dbReference type="Proteomes" id="UP001596297"/>
    </source>
</evidence>
<dbReference type="InterPro" id="IPR021127">
    <property type="entry name" value="CRISPR_associated_Cas2"/>
</dbReference>
<evidence type="ECO:0000256" key="2">
    <source>
        <dbReference type="ARBA" id="ARBA00009959"/>
    </source>
</evidence>
<keyword evidence="5 9" id="KW-0255">Endonuclease</keyword>
<keyword evidence="3 9" id="KW-0540">Nuclease</keyword>
<dbReference type="Gene3D" id="3.30.70.240">
    <property type="match status" value="1"/>
</dbReference>
<proteinExistence type="inferred from homology"/>
<dbReference type="Pfam" id="PF09827">
    <property type="entry name" value="CRISPR_Cas2"/>
    <property type="match status" value="1"/>
</dbReference>
<dbReference type="SUPFAM" id="SSF143430">
    <property type="entry name" value="TTP0101/SSO1404-like"/>
    <property type="match status" value="1"/>
</dbReference>
<evidence type="ECO:0000256" key="3">
    <source>
        <dbReference type="ARBA" id="ARBA00022722"/>
    </source>
</evidence>
<dbReference type="RefSeq" id="WP_380084073.1">
    <property type="nucleotide sequence ID" value="NZ_JBHSWD010000003.1"/>
</dbReference>
<dbReference type="GO" id="GO:0004519">
    <property type="term" value="F:endonuclease activity"/>
    <property type="evidence" value="ECO:0007669"/>
    <property type="project" value="UniProtKB-KW"/>
</dbReference>